<evidence type="ECO:0000313" key="1">
    <source>
        <dbReference type="EMBL" id="ETO26967.1"/>
    </source>
</evidence>
<sequence>FASCNDETMLKDILSKYSRFNKMWSDAERNAGDNDIGETFIELFFFSSSPFPLCLKKKNKTTFDLSDALQFELEKEDVRLNALAFEGQSHLAAFYAFAKLKAVERTNIRWIAECINAGKKHEIESKLIHIFKRNQ</sequence>
<proteinExistence type="predicted"/>
<comment type="caution">
    <text evidence="1">The sequence shown here is derived from an EMBL/GenBank/DDBJ whole genome shotgun (WGS) entry which is preliminary data.</text>
</comment>
<dbReference type="Proteomes" id="UP000023152">
    <property type="component" value="Unassembled WGS sequence"/>
</dbReference>
<dbReference type="InterPro" id="IPR002843">
    <property type="entry name" value="ATPase_V0-cplx_csu/dsu"/>
</dbReference>
<gene>
    <name evidence="1" type="ORF">RFI_10168</name>
</gene>
<keyword evidence="2" id="KW-1185">Reference proteome</keyword>
<reference evidence="1 2" key="1">
    <citation type="journal article" date="2013" name="Curr. Biol.">
        <title>The Genome of the Foraminiferan Reticulomyxa filosa.</title>
        <authorList>
            <person name="Glockner G."/>
            <person name="Hulsmann N."/>
            <person name="Schleicher M."/>
            <person name="Noegel A.A."/>
            <person name="Eichinger L."/>
            <person name="Gallinger C."/>
            <person name="Pawlowski J."/>
            <person name="Sierra R."/>
            <person name="Euteneuer U."/>
            <person name="Pillet L."/>
            <person name="Moustafa A."/>
            <person name="Platzer M."/>
            <person name="Groth M."/>
            <person name="Szafranski K."/>
            <person name="Schliwa M."/>
        </authorList>
    </citation>
    <scope>NUCLEOTIDE SEQUENCE [LARGE SCALE GENOMIC DNA]</scope>
</reference>
<dbReference type="Pfam" id="PF01992">
    <property type="entry name" value="vATP-synt_AC39"/>
    <property type="match status" value="1"/>
</dbReference>
<dbReference type="SUPFAM" id="SSF103486">
    <property type="entry name" value="V-type ATP synthase subunit C"/>
    <property type="match status" value="1"/>
</dbReference>
<organism evidence="1 2">
    <name type="scientific">Reticulomyxa filosa</name>
    <dbReference type="NCBI Taxonomy" id="46433"/>
    <lineage>
        <taxon>Eukaryota</taxon>
        <taxon>Sar</taxon>
        <taxon>Rhizaria</taxon>
        <taxon>Retaria</taxon>
        <taxon>Foraminifera</taxon>
        <taxon>Monothalamids</taxon>
        <taxon>Reticulomyxidae</taxon>
        <taxon>Reticulomyxa</taxon>
    </lineage>
</organism>
<dbReference type="GO" id="GO:0046961">
    <property type="term" value="F:proton-transporting ATPase activity, rotational mechanism"/>
    <property type="evidence" value="ECO:0007669"/>
    <property type="project" value="InterPro"/>
</dbReference>
<dbReference type="PANTHER" id="PTHR11028">
    <property type="entry name" value="VACUOLAR ATP SYNTHASE SUBUNIT AC39"/>
    <property type="match status" value="1"/>
</dbReference>
<dbReference type="OrthoDB" id="10250083at2759"/>
<name>X6NNL8_RETFI</name>
<dbReference type="InterPro" id="IPR016727">
    <property type="entry name" value="ATPase_V0-cplx_dsu"/>
</dbReference>
<feature type="non-terminal residue" evidence="1">
    <location>
        <position position="1"/>
    </location>
</feature>
<evidence type="ECO:0000313" key="2">
    <source>
        <dbReference type="Proteomes" id="UP000023152"/>
    </source>
</evidence>
<dbReference type="AlphaFoldDB" id="X6NNL8"/>
<protein>
    <submittedName>
        <fullName evidence="1">Vacuolar proton pump D subunit</fullName>
    </submittedName>
</protein>
<dbReference type="EMBL" id="ASPP01007541">
    <property type="protein sequence ID" value="ETO26967.1"/>
    <property type="molecule type" value="Genomic_DNA"/>
</dbReference>
<dbReference type="GO" id="GO:0033179">
    <property type="term" value="C:proton-transporting V-type ATPase, V0 domain"/>
    <property type="evidence" value="ECO:0007669"/>
    <property type="project" value="InterPro"/>
</dbReference>
<accession>X6NNL8</accession>
<dbReference type="InterPro" id="IPR036079">
    <property type="entry name" value="ATPase_csu/dsu_sf"/>
</dbReference>